<dbReference type="AlphaFoldDB" id="A0A158IEA9"/>
<dbReference type="RefSeq" id="WP_197500351.1">
    <property type="nucleotide sequence ID" value="NZ_FCOK02000048.1"/>
</dbReference>
<dbReference type="Proteomes" id="UP000054683">
    <property type="component" value="Unassembled WGS sequence"/>
</dbReference>
<evidence type="ECO:0000313" key="2">
    <source>
        <dbReference type="Proteomes" id="UP000054683"/>
    </source>
</evidence>
<reference evidence="1 2" key="1">
    <citation type="submission" date="2016-01" db="EMBL/GenBank/DDBJ databases">
        <authorList>
            <person name="Oliw E.H."/>
        </authorList>
    </citation>
    <scope>NUCLEOTIDE SEQUENCE [LARGE SCALE GENOMIC DNA]</scope>
    <source>
        <strain evidence="1">LMG 27134</strain>
    </source>
</reference>
<evidence type="ECO:0000313" key="1">
    <source>
        <dbReference type="EMBL" id="SAL54787.1"/>
    </source>
</evidence>
<accession>A0A158IEA9</accession>
<gene>
    <name evidence="1" type="ORF">AWB69_05847</name>
</gene>
<dbReference type="EMBL" id="FCOK02000048">
    <property type="protein sequence ID" value="SAL54787.1"/>
    <property type="molecule type" value="Genomic_DNA"/>
</dbReference>
<sequence length="59" mass="6633">MSTKITAAVLARDAKEFLAFKRAMGMGYLRAEFVLNGFVRFVRGQYGERSVSLERAVSE</sequence>
<organism evidence="1 2">
    <name type="scientific">Caballeronia udeis</name>
    <dbReference type="NCBI Taxonomy" id="1232866"/>
    <lineage>
        <taxon>Bacteria</taxon>
        <taxon>Pseudomonadati</taxon>
        <taxon>Pseudomonadota</taxon>
        <taxon>Betaproteobacteria</taxon>
        <taxon>Burkholderiales</taxon>
        <taxon>Burkholderiaceae</taxon>
        <taxon>Caballeronia</taxon>
    </lineage>
</organism>
<name>A0A158IEA9_9BURK</name>
<protein>
    <submittedName>
        <fullName evidence="1">Uncharacterized protein</fullName>
    </submittedName>
</protein>
<proteinExistence type="predicted"/>